<dbReference type="SMART" id="SM00567">
    <property type="entry name" value="EZ_HEAT"/>
    <property type="match status" value="3"/>
</dbReference>
<organism evidence="3 4">
    <name type="scientific">Leucobacter exalbidus</name>
    <dbReference type="NCBI Taxonomy" id="662960"/>
    <lineage>
        <taxon>Bacteria</taxon>
        <taxon>Bacillati</taxon>
        <taxon>Actinomycetota</taxon>
        <taxon>Actinomycetes</taxon>
        <taxon>Micrococcales</taxon>
        <taxon>Microbacteriaceae</taxon>
        <taxon>Leucobacter</taxon>
    </lineage>
</organism>
<feature type="domain" description="HTH merR-type" evidence="2">
    <location>
        <begin position="1"/>
        <end position="69"/>
    </location>
</feature>
<dbReference type="Pfam" id="PF13646">
    <property type="entry name" value="HEAT_2"/>
    <property type="match status" value="1"/>
</dbReference>
<dbReference type="Proteomes" id="UP000675163">
    <property type="component" value="Unassembled WGS sequence"/>
</dbReference>
<evidence type="ECO:0000313" key="4">
    <source>
        <dbReference type="Proteomes" id="UP000675163"/>
    </source>
</evidence>
<dbReference type="InterPro" id="IPR011989">
    <property type="entry name" value="ARM-like"/>
</dbReference>
<dbReference type="SMART" id="SM00422">
    <property type="entry name" value="HTH_MERR"/>
    <property type="match status" value="1"/>
</dbReference>
<dbReference type="PRINTS" id="PR00040">
    <property type="entry name" value="HTHMERR"/>
</dbReference>
<dbReference type="Gene3D" id="1.25.10.10">
    <property type="entry name" value="Leucine-rich Repeat Variant"/>
    <property type="match status" value="1"/>
</dbReference>
<dbReference type="InterPro" id="IPR000551">
    <property type="entry name" value="MerR-type_HTH_dom"/>
</dbReference>
<dbReference type="InterPro" id="IPR009061">
    <property type="entry name" value="DNA-bd_dom_put_sf"/>
</dbReference>
<dbReference type="RefSeq" id="WP_209704503.1">
    <property type="nucleotide sequence ID" value="NZ_JAFIDA010000001.1"/>
</dbReference>
<gene>
    <name evidence="3" type="ORF">JOF28_000711</name>
</gene>
<proteinExistence type="predicted"/>
<dbReference type="AlphaFoldDB" id="A0A940PUE7"/>
<dbReference type="GO" id="GO:0003700">
    <property type="term" value="F:DNA-binding transcription factor activity"/>
    <property type="evidence" value="ECO:0007669"/>
    <property type="project" value="InterPro"/>
</dbReference>
<keyword evidence="4" id="KW-1185">Reference proteome</keyword>
<dbReference type="Gene3D" id="1.10.1660.10">
    <property type="match status" value="1"/>
</dbReference>
<dbReference type="PANTHER" id="PTHR30204">
    <property type="entry name" value="REDOX-CYCLING DRUG-SENSING TRANSCRIPTIONAL ACTIVATOR SOXR"/>
    <property type="match status" value="1"/>
</dbReference>
<dbReference type="InterPro" id="IPR047057">
    <property type="entry name" value="MerR_fam"/>
</dbReference>
<protein>
    <submittedName>
        <fullName evidence="3">DNA-binding transcriptional MerR regulator</fullName>
    </submittedName>
</protein>
<evidence type="ECO:0000259" key="2">
    <source>
        <dbReference type="PROSITE" id="PS50937"/>
    </source>
</evidence>
<dbReference type="InterPro" id="IPR004155">
    <property type="entry name" value="PBS_lyase_HEAT"/>
</dbReference>
<evidence type="ECO:0000256" key="1">
    <source>
        <dbReference type="ARBA" id="ARBA00023125"/>
    </source>
</evidence>
<dbReference type="PROSITE" id="PS50937">
    <property type="entry name" value="HTH_MERR_2"/>
    <property type="match status" value="1"/>
</dbReference>
<sequence length="330" mass="35027">MLIGEVSEQSGISARMLRHYDKIGLVSPTGRTHGGYRQYSEQDVQRLFHVECLRSLGLNLQEVAKALGDLAFDPAPLVEQMITRTRTRVAEEEELLRRLNQVHRSSPAAWSDVLRTIGLVRGLEVDDPSARQRLALALTGEGQADVPSLTEAALSELDPNAAGALYWAIARNGDKAIPILAEALSSPDAGRRGRAVEALEKINSPRALAALGDAFQHSDPLVSGRAVLARGTRGDTDVIPDLVALIIDGRYDIEAADALGVLAAEDSCADGIVRAIVAGLSEAPVAARQRLTATLAEIPGSAAEATLTALVNDSDRGVALTATSVVRARR</sequence>
<dbReference type="Pfam" id="PF13411">
    <property type="entry name" value="MerR_1"/>
    <property type="match status" value="1"/>
</dbReference>
<dbReference type="GO" id="GO:0003677">
    <property type="term" value="F:DNA binding"/>
    <property type="evidence" value="ECO:0007669"/>
    <property type="project" value="UniProtKB-KW"/>
</dbReference>
<dbReference type="SUPFAM" id="SSF46955">
    <property type="entry name" value="Putative DNA-binding domain"/>
    <property type="match status" value="1"/>
</dbReference>
<dbReference type="SUPFAM" id="SSF48371">
    <property type="entry name" value="ARM repeat"/>
    <property type="match status" value="1"/>
</dbReference>
<dbReference type="InterPro" id="IPR016024">
    <property type="entry name" value="ARM-type_fold"/>
</dbReference>
<keyword evidence="1 3" id="KW-0238">DNA-binding</keyword>
<comment type="caution">
    <text evidence="3">The sequence shown here is derived from an EMBL/GenBank/DDBJ whole genome shotgun (WGS) entry which is preliminary data.</text>
</comment>
<dbReference type="EMBL" id="JAFIDA010000001">
    <property type="protein sequence ID" value="MBP1325479.1"/>
    <property type="molecule type" value="Genomic_DNA"/>
</dbReference>
<accession>A0A940PUE7</accession>
<dbReference type="PROSITE" id="PS00552">
    <property type="entry name" value="HTH_MERR_1"/>
    <property type="match status" value="1"/>
</dbReference>
<dbReference type="PANTHER" id="PTHR30204:SF93">
    <property type="entry name" value="HTH MERR-TYPE DOMAIN-CONTAINING PROTEIN"/>
    <property type="match status" value="1"/>
</dbReference>
<name>A0A940PUE7_9MICO</name>
<reference evidence="3" key="1">
    <citation type="submission" date="2021-02" db="EMBL/GenBank/DDBJ databases">
        <title>Sequencing the genomes of 1000 actinobacteria strains.</title>
        <authorList>
            <person name="Klenk H.-P."/>
        </authorList>
    </citation>
    <scope>NUCLEOTIDE SEQUENCE</scope>
    <source>
        <strain evidence="3">DSM 22850</strain>
    </source>
</reference>
<evidence type="ECO:0000313" key="3">
    <source>
        <dbReference type="EMBL" id="MBP1325479.1"/>
    </source>
</evidence>